<dbReference type="GO" id="GO:0003677">
    <property type="term" value="F:DNA binding"/>
    <property type="evidence" value="ECO:0007669"/>
    <property type="project" value="UniProtKB-KW"/>
</dbReference>
<dbReference type="OrthoDB" id="2441642at2759"/>
<evidence type="ECO:0000256" key="7">
    <source>
        <dbReference type="SAM" id="MobiDB-lite"/>
    </source>
</evidence>
<dbReference type="PROSITE" id="PS00463">
    <property type="entry name" value="ZN2_CY6_FUNGAL_1"/>
    <property type="match status" value="1"/>
</dbReference>
<dbReference type="Pfam" id="PF04082">
    <property type="entry name" value="Fungal_trans"/>
    <property type="match status" value="1"/>
</dbReference>
<gene>
    <name evidence="10" type="ORF">ASPZODRAFT_158219</name>
</gene>
<evidence type="ECO:0000256" key="5">
    <source>
        <dbReference type="ARBA" id="ARBA00023163"/>
    </source>
</evidence>
<keyword evidence="2" id="KW-0862">Zinc</keyword>
<evidence type="ECO:0000256" key="3">
    <source>
        <dbReference type="ARBA" id="ARBA00023015"/>
    </source>
</evidence>
<evidence type="ECO:0000256" key="1">
    <source>
        <dbReference type="ARBA" id="ARBA00022723"/>
    </source>
</evidence>
<keyword evidence="6" id="KW-0539">Nucleus</keyword>
<dbReference type="Gene3D" id="4.10.240.10">
    <property type="entry name" value="Zn(2)-C6 fungal-type DNA-binding domain"/>
    <property type="match status" value="1"/>
</dbReference>
<evidence type="ECO:0000313" key="10">
    <source>
        <dbReference type="EMBL" id="OJJ48531.1"/>
    </source>
</evidence>
<proteinExistence type="predicted"/>
<evidence type="ECO:0000313" key="11">
    <source>
        <dbReference type="Proteomes" id="UP000184188"/>
    </source>
</evidence>
<keyword evidence="5" id="KW-0804">Transcription</keyword>
<evidence type="ECO:0000259" key="9">
    <source>
        <dbReference type="PROSITE" id="PS50048"/>
    </source>
</evidence>
<name>A0A1L9SN54_9EURO</name>
<keyword evidence="8" id="KW-0812">Transmembrane</keyword>
<dbReference type="InterPro" id="IPR036864">
    <property type="entry name" value="Zn2-C6_fun-type_DNA-bd_sf"/>
</dbReference>
<dbReference type="STRING" id="1073090.A0A1L9SN54"/>
<dbReference type="EMBL" id="KV878339">
    <property type="protein sequence ID" value="OJJ48531.1"/>
    <property type="molecule type" value="Genomic_DNA"/>
</dbReference>
<dbReference type="GO" id="GO:0000981">
    <property type="term" value="F:DNA-binding transcription factor activity, RNA polymerase II-specific"/>
    <property type="evidence" value="ECO:0007669"/>
    <property type="project" value="InterPro"/>
</dbReference>
<dbReference type="AlphaFoldDB" id="A0A1L9SN54"/>
<dbReference type="PANTHER" id="PTHR47660">
    <property type="entry name" value="TRANSCRIPTION FACTOR WITH C2H2 AND ZN(2)-CYS(6) DNA BINDING DOMAIN (EUROFUNG)-RELATED-RELATED"/>
    <property type="match status" value="1"/>
</dbReference>
<protein>
    <recommendedName>
        <fullName evidence="9">Zn(2)-C6 fungal-type domain-containing protein</fullName>
    </recommendedName>
</protein>
<dbReference type="GO" id="GO:0006351">
    <property type="term" value="P:DNA-templated transcription"/>
    <property type="evidence" value="ECO:0007669"/>
    <property type="project" value="InterPro"/>
</dbReference>
<evidence type="ECO:0000256" key="6">
    <source>
        <dbReference type="ARBA" id="ARBA00023242"/>
    </source>
</evidence>
<accession>A0A1L9SN54</accession>
<evidence type="ECO:0000256" key="4">
    <source>
        <dbReference type="ARBA" id="ARBA00023125"/>
    </source>
</evidence>
<keyword evidence="8" id="KW-0472">Membrane</keyword>
<dbReference type="RefSeq" id="XP_022583041.1">
    <property type="nucleotide sequence ID" value="XM_022726346.1"/>
</dbReference>
<dbReference type="GO" id="GO:0008270">
    <property type="term" value="F:zinc ion binding"/>
    <property type="evidence" value="ECO:0007669"/>
    <property type="project" value="InterPro"/>
</dbReference>
<evidence type="ECO:0000256" key="2">
    <source>
        <dbReference type="ARBA" id="ARBA00022833"/>
    </source>
</evidence>
<dbReference type="CDD" id="cd00067">
    <property type="entry name" value="GAL4"/>
    <property type="match status" value="1"/>
</dbReference>
<keyword evidence="3" id="KW-0805">Transcription regulation</keyword>
<organism evidence="10 11">
    <name type="scientific">Penicilliopsis zonata CBS 506.65</name>
    <dbReference type="NCBI Taxonomy" id="1073090"/>
    <lineage>
        <taxon>Eukaryota</taxon>
        <taxon>Fungi</taxon>
        <taxon>Dikarya</taxon>
        <taxon>Ascomycota</taxon>
        <taxon>Pezizomycotina</taxon>
        <taxon>Eurotiomycetes</taxon>
        <taxon>Eurotiomycetidae</taxon>
        <taxon>Eurotiales</taxon>
        <taxon>Aspergillaceae</taxon>
        <taxon>Penicilliopsis</taxon>
    </lineage>
</organism>
<dbReference type="SUPFAM" id="SSF57701">
    <property type="entry name" value="Zn2/Cys6 DNA-binding domain"/>
    <property type="match status" value="1"/>
</dbReference>
<dbReference type="PANTHER" id="PTHR47660:SF3">
    <property type="entry name" value="FINGER DOMAIN PROTEIN, PUTATIVE (AFU_ORTHOLOGUE AFUA_4G03310)-RELATED"/>
    <property type="match status" value="1"/>
</dbReference>
<feature type="transmembrane region" description="Helical" evidence="8">
    <location>
        <begin position="211"/>
        <end position="230"/>
    </location>
</feature>
<keyword evidence="1" id="KW-0479">Metal-binding</keyword>
<feature type="region of interest" description="Disordered" evidence="7">
    <location>
        <begin position="47"/>
        <end position="68"/>
    </location>
</feature>
<sequence>MRTSRYSTSRQKACQQCCSSKVRCDRRVASGRCTRCTQKGLLCTRPQTEPKRTAPRTNLGKDTQAGQLSSPFSGLDSSFATPENGLDAIDFSDLDLVCPINADDIQNRWLQAFIPVPGQTVKKYPPGVSAFIYNMLKSYASVAVGGRGVLPFIHSKQMVTQPVGSPLTTCLSLVRICSNPPVPGSQDVAASIIRREMQSVYDLQDRYHAEALFAAFQAYLVYTLVLFFQLNQFFKDHFRSIMTKLQELACASARQGLVCAADQHRARPRWEEWIVAEAKRRTLFVMYLFDSILTTQEGLPTFLGTELTGLPAPANKLLWQADTRYGWEKEYNIHLVGWMEGSLTIDELWPLPPNLDGVDVARRRQRVDRWLENLDEYGTMLYAIMSCTLPD</sequence>
<reference evidence="11" key="1">
    <citation type="journal article" date="2017" name="Genome Biol.">
        <title>Comparative genomics reveals high biological diversity and specific adaptations in the industrially and medically important fungal genus Aspergillus.</title>
        <authorList>
            <person name="de Vries R.P."/>
            <person name="Riley R."/>
            <person name="Wiebenga A."/>
            <person name="Aguilar-Osorio G."/>
            <person name="Amillis S."/>
            <person name="Uchima C.A."/>
            <person name="Anderluh G."/>
            <person name="Asadollahi M."/>
            <person name="Askin M."/>
            <person name="Barry K."/>
            <person name="Battaglia E."/>
            <person name="Bayram O."/>
            <person name="Benocci T."/>
            <person name="Braus-Stromeyer S.A."/>
            <person name="Caldana C."/>
            <person name="Canovas D."/>
            <person name="Cerqueira G.C."/>
            <person name="Chen F."/>
            <person name="Chen W."/>
            <person name="Choi C."/>
            <person name="Clum A."/>
            <person name="Dos Santos R.A."/>
            <person name="Damasio A.R."/>
            <person name="Diallinas G."/>
            <person name="Emri T."/>
            <person name="Fekete E."/>
            <person name="Flipphi M."/>
            <person name="Freyberg S."/>
            <person name="Gallo A."/>
            <person name="Gournas C."/>
            <person name="Habgood R."/>
            <person name="Hainaut M."/>
            <person name="Harispe M.L."/>
            <person name="Henrissat B."/>
            <person name="Hilden K.S."/>
            <person name="Hope R."/>
            <person name="Hossain A."/>
            <person name="Karabika E."/>
            <person name="Karaffa L."/>
            <person name="Karanyi Z."/>
            <person name="Krasevec N."/>
            <person name="Kuo A."/>
            <person name="Kusch H."/>
            <person name="LaButti K."/>
            <person name="Lagendijk E.L."/>
            <person name="Lapidus A."/>
            <person name="Levasseur A."/>
            <person name="Lindquist E."/>
            <person name="Lipzen A."/>
            <person name="Logrieco A.F."/>
            <person name="MacCabe A."/>
            <person name="Maekelae M.R."/>
            <person name="Malavazi I."/>
            <person name="Melin P."/>
            <person name="Meyer V."/>
            <person name="Mielnichuk N."/>
            <person name="Miskei M."/>
            <person name="Molnar A.P."/>
            <person name="Mule G."/>
            <person name="Ngan C.Y."/>
            <person name="Orejas M."/>
            <person name="Orosz E."/>
            <person name="Ouedraogo J.P."/>
            <person name="Overkamp K.M."/>
            <person name="Park H.-S."/>
            <person name="Perrone G."/>
            <person name="Piumi F."/>
            <person name="Punt P.J."/>
            <person name="Ram A.F."/>
            <person name="Ramon A."/>
            <person name="Rauscher S."/>
            <person name="Record E."/>
            <person name="Riano-Pachon D.M."/>
            <person name="Robert V."/>
            <person name="Roehrig J."/>
            <person name="Ruller R."/>
            <person name="Salamov A."/>
            <person name="Salih N.S."/>
            <person name="Samson R.A."/>
            <person name="Sandor E."/>
            <person name="Sanguinetti M."/>
            <person name="Schuetze T."/>
            <person name="Sepcic K."/>
            <person name="Shelest E."/>
            <person name="Sherlock G."/>
            <person name="Sophianopoulou V."/>
            <person name="Squina F.M."/>
            <person name="Sun H."/>
            <person name="Susca A."/>
            <person name="Todd R.B."/>
            <person name="Tsang A."/>
            <person name="Unkles S.E."/>
            <person name="van de Wiele N."/>
            <person name="van Rossen-Uffink D."/>
            <person name="Oliveira J.V."/>
            <person name="Vesth T.C."/>
            <person name="Visser J."/>
            <person name="Yu J.-H."/>
            <person name="Zhou M."/>
            <person name="Andersen M.R."/>
            <person name="Archer D.B."/>
            <person name="Baker S.E."/>
            <person name="Benoit I."/>
            <person name="Brakhage A.A."/>
            <person name="Braus G.H."/>
            <person name="Fischer R."/>
            <person name="Frisvad J.C."/>
            <person name="Goldman G.H."/>
            <person name="Houbraken J."/>
            <person name="Oakley B."/>
            <person name="Pocsi I."/>
            <person name="Scazzocchio C."/>
            <person name="Seiboth B."/>
            <person name="vanKuyk P.A."/>
            <person name="Wortman J."/>
            <person name="Dyer P.S."/>
            <person name="Grigoriev I.V."/>
        </authorList>
    </citation>
    <scope>NUCLEOTIDE SEQUENCE [LARGE SCALE GENOMIC DNA]</scope>
    <source>
        <strain evidence="11">CBS 506.65</strain>
    </source>
</reference>
<dbReference type="VEuPathDB" id="FungiDB:ASPZODRAFT_158219"/>
<dbReference type="InterPro" id="IPR007219">
    <property type="entry name" value="XnlR_reg_dom"/>
</dbReference>
<keyword evidence="8" id="KW-1133">Transmembrane helix</keyword>
<feature type="domain" description="Zn(2)-C6 fungal-type" evidence="9">
    <location>
        <begin position="13"/>
        <end position="45"/>
    </location>
</feature>
<dbReference type="GeneID" id="34612810"/>
<evidence type="ECO:0000256" key="8">
    <source>
        <dbReference type="SAM" id="Phobius"/>
    </source>
</evidence>
<dbReference type="PROSITE" id="PS50048">
    <property type="entry name" value="ZN2_CY6_FUNGAL_2"/>
    <property type="match status" value="1"/>
</dbReference>
<dbReference type="InterPro" id="IPR001138">
    <property type="entry name" value="Zn2Cys6_DnaBD"/>
</dbReference>
<keyword evidence="4" id="KW-0238">DNA-binding</keyword>
<dbReference type="Proteomes" id="UP000184188">
    <property type="component" value="Unassembled WGS sequence"/>
</dbReference>
<keyword evidence="11" id="KW-1185">Reference proteome</keyword>